<gene>
    <name evidence="1" type="ORF">PENNAL_c0069G05831</name>
</gene>
<accession>A0A1V6XM42</accession>
<protein>
    <submittedName>
        <fullName evidence="1">Uncharacterized protein</fullName>
    </submittedName>
</protein>
<keyword evidence="2" id="KW-1185">Reference proteome</keyword>
<proteinExistence type="predicted"/>
<dbReference type="Proteomes" id="UP000191691">
    <property type="component" value="Unassembled WGS sequence"/>
</dbReference>
<reference evidence="2" key="1">
    <citation type="journal article" date="2017" name="Nat. Microbiol.">
        <title>Global analysis of biosynthetic gene clusters reveals vast potential of secondary metabolite production in Penicillium species.</title>
        <authorList>
            <person name="Nielsen J.C."/>
            <person name="Grijseels S."/>
            <person name="Prigent S."/>
            <person name="Ji B."/>
            <person name="Dainat J."/>
            <person name="Nielsen K.F."/>
            <person name="Frisvad J.C."/>
            <person name="Workman M."/>
            <person name="Nielsen J."/>
        </authorList>
    </citation>
    <scope>NUCLEOTIDE SEQUENCE [LARGE SCALE GENOMIC DNA]</scope>
    <source>
        <strain evidence="2">IBT 13039</strain>
    </source>
</reference>
<evidence type="ECO:0000313" key="2">
    <source>
        <dbReference type="Proteomes" id="UP000191691"/>
    </source>
</evidence>
<organism evidence="1 2">
    <name type="scientific">Penicillium nalgiovense</name>
    <dbReference type="NCBI Taxonomy" id="60175"/>
    <lineage>
        <taxon>Eukaryota</taxon>
        <taxon>Fungi</taxon>
        <taxon>Dikarya</taxon>
        <taxon>Ascomycota</taxon>
        <taxon>Pezizomycotina</taxon>
        <taxon>Eurotiomycetes</taxon>
        <taxon>Eurotiomycetidae</taxon>
        <taxon>Eurotiales</taxon>
        <taxon>Aspergillaceae</taxon>
        <taxon>Penicillium</taxon>
    </lineage>
</organism>
<evidence type="ECO:0000313" key="1">
    <source>
        <dbReference type="EMBL" id="OQE76212.1"/>
    </source>
</evidence>
<name>A0A1V6XM42_PENNA</name>
<dbReference type="EMBL" id="MOOB01000069">
    <property type="protein sequence ID" value="OQE76212.1"/>
    <property type="molecule type" value="Genomic_DNA"/>
</dbReference>
<dbReference type="AlphaFoldDB" id="A0A1V6XM42"/>
<comment type="caution">
    <text evidence="1">The sequence shown here is derived from an EMBL/GenBank/DDBJ whole genome shotgun (WGS) entry which is preliminary data.</text>
</comment>
<sequence>MESHRHQHTASDTSIVHIQSTDPDMQIMELSRPADGTSRITELVGTVIHPLSRLSPSALPDGSAQPYVAKMADRKDPTRPGHVLAPVLENARTLGHPSLH</sequence>